<proteinExistence type="predicted"/>
<dbReference type="Proteomes" id="UP000001552">
    <property type="component" value="Chromosome"/>
</dbReference>
<dbReference type="AlphaFoldDB" id="D3T6U5"/>
<accession>D3T6U5</accession>
<organism evidence="1 2">
    <name type="scientific">Thermoanaerobacter italicus (strain DSM 9252 / Ab9)</name>
    <dbReference type="NCBI Taxonomy" id="580331"/>
    <lineage>
        <taxon>Bacteria</taxon>
        <taxon>Bacillati</taxon>
        <taxon>Bacillota</taxon>
        <taxon>Clostridia</taxon>
        <taxon>Thermoanaerobacterales</taxon>
        <taxon>Thermoanaerobacteraceae</taxon>
        <taxon>Thermoanaerobacter</taxon>
    </lineage>
</organism>
<reference evidence="1" key="1">
    <citation type="submission" date="2010-02" db="EMBL/GenBank/DDBJ databases">
        <title>Complete sequence of Thermoanaerobacter italicus Ab9.</title>
        <authorList>
            <consortium name="US DOE Joint Genome Institute"/>
            <person name="Lucas S."/>
            <person name="Copeland A."/>
            <person name="Lapidus A."/>
            <person name="Cheng J.-F."/>
            <person name="Bruce D."/>
            <person name="Goodwin L."/>
            <person name="Pitluck S."/>
            <person name="Chertkov O."/>
            <person name="Detter J.C."/>
            <person name="Han C."/>
            <person name="Tapia R."/>
            <person name="Land M."/>
            <person name="Hauser L."/>
            <person name="Kyrpides N."/>
            <person name="Mikhailova N."/>
            <person name="Hemme C.L."/>
            <person name="Woyke T."/>
        </authorList>
    </citation>
    <scope>NUCLEOTIDE SEQUENCE [LARGE SCALE GENOMIC DNA]</scope>
    <source>
        <strain evidence="1">Ab9</strain>
    </source>
</reference>
<gene>
    <name evidence="1" type="ordered locus">Thit_0401</name>
</gene>
<name>D3T6U5_THEIA</name>
<dbReference type="KEGG" id="tit:Thit_0401"/>
<dbReference type="HOGENOM" id="CLU_3067170_0_0_9"/>
<sequence>MKYIIKPIKEITRGYCIWCFGKSCGNVCTNNCGRVCLVDCVVNDAGDMEVNNK</sequence>
<dbReference type="EMBL" id="CP001936">
    <property type="protein sequence ID" value="ADD01708.1"/>
    <property type="molecule type" value="Genomic_DNA"/>
</dbReference>
<evidence type="ECO:0000313" key="1">
    <source>
        <dbReference type="EMBL" id="ADD01708.1"/>
    </source>
</evidence>
<evidence type="ECO:0008006" key="3">
    <source>
        <dbReference type="Google" id="ProtNLM"/>
    </source>
</evidence>
<dbReference type="NCBIfam" id="TIGR04333">
    <property type="entry name" value="Clo7Bot_mod_Cys"/>
    <property type="match status" value="1"/>
</dbReference>
<evidence type="ECO:0000313" key="2">
    <source>
        <dbReference type="Proteomes" id="UP000001552"/>
    </source>
</evidence>
<dbReference type="OrthoDB" id="9955644at2"/>
<dbReference type="InterPro" id="IPR027601">
    <property type="entry name" value="Clo7Bot_mod_Cys"/>
</dbReference>
<protein>
    <recommendedName>
        <fullName evidence="3">Clo7bot family Cys-rich peptide</fullName>
    </recommendedName>
</protein>
<keyword evidence="2" id="KW-1185">Reference proteome</keyword>
<dbReference type="RefSeq" id="WP_012994531.1">
    <property type="nucleotide sequence ID" value="NC_013921.1"/>
</dbReference>